<dbReference type="AlphaFoldDB" id="A0A7W7EIY4"/>
<sequence>MLAKSIFPAPAGWSSTRPIVGNRDLIGAAIAREASQAVPLRGSYDGRRSGFSGMIVQVNTMTG</sequence>
<comment type="caution">
    <text evidence="1">The sequence shown here is derived from an EMBL/GenBank/DDBJ whole genome shotgun (WGS) entry which is preliminary data.</text>
</comment>
<dbReference type="Proteomes" id="UP000543836">
    <property type="component" value="Unassembled WGS sequence"/>
</dbReference>
<accession>A0A7W7EIY4</accession>
<organism evidence="1 2">
    <name type="scientific">Rhizobium leucaenae</name>
    <dbReference type="NCBI Taxonomy" id="29450"/>
    <lineage>
        <taxon>Bacteria</taxon>
        <taxon>Pseudomonadati</taxon>
        <taxon>Pseudomonadota</taxon>
        <taxon>Alphaproteobacteria</taxon>
        <taxon>Hyphomicrobiales</taxon>
        <taxon>Rhizobiaceae</taxon>
        <taxon>Rhizobium/Agrobacterium group</taxon>
        <taxon>Rhizobium</taxon>
    </lineage>
</organism>
<evidence type="ECO:0000313" key="2">
    <source>
        <dbReference type="Proteomes" id="UP000543836"/>
    </source>
</evidence>
<gene>
    <name evidence="1" type="ORF">GGE60_000850</name>
</gene>
<dbReference type="EMBL" id="JACIIG010000001">
    <property type="protein sequence ID" value="MBB4566762.1"/>
    <property type="molecule type" value="Genomic_DNA"/>
</dbReference>
<proteinExistence type="predicted"/>
<evidence type="ECO:0000313" key="1">
    <source>
        <dbReference type="EMBL" id="MBB4566762.1"/>
    </source>
</evidence>
<reference evidence="1 2" key="1">
    <citation type="submission" date="2020-08" db="EMBL/GenBank/DDBJ databases">
        <title>Genomic Encyclopedia of Type Strains, Phase IV (KMG-V): Genome sequencing to study the core and pangenomes of soil and plant-associated prokaryotes.</title>
        <authorList>
            <person name="Whitman W."/>
        </authorList>
    </citation>
    <scope>NUCLEOTIDE SEQUENCE [LARGE SCALE GENOMIC DNA]</scope>
    <source>
        <strain evidence="1 2">SEMIA 492</strain>
    </source>
</reference>
<protein>
    <submittedName>
        <fullName evidence="1">Uncharacterized protein</fullName>
    </submittedName>
</protein>
<name>A0A7W7EIY4_9HYPH</name>
<keyword evidence="2" id="KW-1185">Reference proteome</keyword>